<feature type="compositionally biased region" description="Basic and acidic residues" evidence="1">
    <location>
        <begin position="220"/>
        <end position="232"/>
    </location>
</feature>
<feature type="compositionally biased region" description="Low complexity" evidence="1">
    <location>
        <begin position="294"/>
        <end position="313"/>
    </location>
</feature>
<protein>
    <submittedName>
        <fullName evidence="2">Uncharacterized protein</fullName>
    </submittedName>
</protein>
<feature type="compositionally biased region" description="Polar residues" evidence="1">
    <location>
        <begin position="243"/>
        <end position="255"/>
    </location>
</feature>
<dbReference type="Proteomes" id="UP001239445">
    <property type="component" value="Unassembled WGS sequence"/>
</dbReference>
<feature type="region of interest" description="Disordered" evidence="1">
    <location>
        <begin position="1"/>
        <end position="54"/>
    </location>
</feature>
<accession>A0AAJ0B3Q0</accession>
<dbReference type="AlphaFoldDB" id="A0AAJ0B3Q0"/>
<evidence type="ECO:0000256" key="1">
    <source>
        <dbReference type="SAM" id="MobiDB-lite"/>
    </source>
</evidence>
<feature type="compositionally biased region" description="Low complexity" evidence="1">
    <location>
        <begin position="268"/>
        <end position="284"/>
    </location>
</feature>
<feature type="compositionally biased region" description="Polar residues" evidence="1">
    <location>
        <begin position="207"/>
        <end position="216"/>
    </location>
</feature>
<comment type="caution">
    <text evidence="2">The sequence shown here is derived from an EMBL/GenBank/DDBJ whole genome shotgun (WGS) entry which is preliminary data.</text>
</comment>
<feature type="compositionally biased region" description="Low complexity" evidence="1">
    <location>
        <begin position="331"/>
        <end position="353"/>
    </location>
</feature>
<name>A0AAJ0B3Q0_9PEZI</name>
<feature type="region of interest" description="Disordered" evidence="1">
    <location>
        <begin position="74"/>
        <end position="317"/>
    </location>
</feature>
<feature type="compositionally biased region" description="Polar residues" evidence="1">
    <location>
        <begin position="146"/>
        <end position="159"/>
    </location>
</feature>
<evidence type="ECO:0000313" key="3">
    <source>
        <dbReference type="Proteomes" id="UP001239445"/>
    </source>
</evidence>
<evidence type="ECO:0000313" key="2">
    <source>
        <dbReference type="EMBL" id="KAK1749823.1"/>
    </source>
</evidence>
<sequence>MPFPTPRIFKHRDAIDRVPPYSPGDNPKAPHQQPAPNKNSSSASSISGKLKKRAPFRFAERNIASWDLTKMGNKFSSIDNIPRPQRPPRPSKTDLPDLPSLPIYQAFTAKHHPATLLEEPKPPIPEKSASRRSSIVSVAGWPLADNFSSSRGRSTQRESPSIARKYSSASADAAATPRNSSVPRYDRASVLAESYRSLLPDRDSDGLTENWNSTWTGHRPTADPREPREQQEYAHTLHHLGNRSLNATVQPSSPLSRPPEIPHPWVDSPRSSRPRPSSIASSSSLTTVDREHSPVSSSSSEGSTAPSTAPSAGQGRNRRWSLDTDFLQLQQQQRLQHSAPRNNNTPTTNHPPRNQFPPHQRPTTTSNKTSDDVGLQICAEMLTDELRRTFVHHQRGKGGMSKLQVLLLIEAYEATLDNCRREIMRPPLTRGGEGDAARRKHVREAVRILDHWLDCLYRMYDEEFGEEGV</sequence>
<dbReference type="EMBL" id="MU839852">
    <property type="protein sequence ID" value="KAK1749823.1"/>
    <property type="molecule type" value="Genomic_DNA"/>
</dbReference>
<feature type="region of interest" description="Disordered" evidence="1">
    <location>
        <begin position="331"/>
        <end position="371"/>
    </location>
</feature>
<reference evidence="2" key="1">
    <citation type="submission" date="2023-06" db="EMBL/GenBank/DDBJ databases">
        <title>Genome-scale phylogeny and comparative genomics of the fungal order Sordariales.</title>
        <authorList>
            <consortium name="Lawrence Berkeley National Laboratory"/>
            <person name="Hensen N."/>
            <person name="Bonometti L."/>
            <person name="Westerberg I."/>
            <person name="Brannstrom I.O."/>
            <person name="Guillou S."/>
            <person name="Cros-Aarteil S."/>
            <person name="Calhoun S."/>
            <person name="Haridas S."/>
            <person name="Kuo A."/>
            <person name="Mondo S."/>
            <person name="Pangilinan J."/>
            <person name="Riley R."/>
            <person name="Labutti K."/>
            <person name="Andreopoulos B."/>
            <person name="Lipzen A."/>
            <person name="Chen C."/>
            <person name="Yanf M."/>
            <person name="Daum C."/>
            <person name="Ng V."/>
            <person name="Clum A."/>
            <person name="Steindorff A."/>
            <person name="Ohm R."/>
            <person name="Martin F."/>
            <person name="Silar P."/>
            <person name="Natvig D."/>
            <person name="Lalanne C."/>
            <person name="Gautier V."/>
            <person name="Ament-Velasquez S.L."/>
            <person name="Kruys A."/>
            <person name="Hutchinson M.I."/>
            <person name="Powell A.J."/>
            <person name="Barry K."/>
            <person name="Miller A.N."/>
            <person name="Grigoriev I.V."/>
            <person name="Debuchy R."/>
            <person name="Gladieux P."/>
            <person name="Thoren M.H."/>
            <person name="Johannesson H."/>
        </authorList>
    </citation>
    <scope>NUCLEOTIDE SEQUENCE</scope>
    <source>
        <strain evidence="2">PSN4</strain>
    </source>
</reference>
<proteinExistence type="predicted"/>
<keyword evidence="3" id="KW-1185">Reference proteome</keyword>
<gene>
    <name evidence="2" type="ORF">QBC47DRAFT_395387</name>
</gene>
<organism evidence="2 3">
    <name type="scientific">Echria macrotheca</name>
    <dbReference type="NCBI Taxonomy" id="438768"/>
    <lineage>
        <taxon>Eukaryota</taxon>
        <taxon>Fungi</taxon>
        <taxon>Dikarya</taxon>
        <taxon>Ascomycota</taxon>
        <taxon>Pezizomycotina</taxon>
        <taxon>Sordariomycetes</taxon>
        <taxon>Sordariomycetidae</taxon>
        <taxon>Sordariales</taxon>
        <taxon>Schizotheciaceae</taxon>
        <taxon>Echria</taxon>
    </lineage>
</organism>